<sequence>MKFTFTAASAVLALLASGSAQQTNPTIQQINGDRYLSPFAGQTVNGVRGLVTAKGPNGFFIRSTSPDRDPRTSDSIYVFGRTSLGNVTVGDIVTLGGRVVEFRSNRDYLFLTEIENPTTITVVSSGNRVEPVVLGRRETSPPTEQYSSLDDGDIFGVPGNRSQISQVNPRLEPSRFGLDFWESLTGELVTVRRPKVLNRPNQFGDTWVAGDWKKTGENSRGGLTNSDRDANPESILIGTPLDGTTNPDDAKLGDELEEISGVVTYAFGFYRILPTSRIVIRISQRPELPRPTTFKSSGRCDRLTIGQYNVENLAPTSSNIAAIASHIVTYLNSPDLLLIQEIQDNDGPTNTAVVDANITLSTLRDAIATAGSPVNYTFININPVDDRDGGQPGGNIRTAYLYNPAVLGLRDFNPGGSTQATEVLPGPRLSLNPGLIDPTNAAWRSTRKPLVAQWEALNDRRGGGGKNSTFFTVNVHLTSKGGSSSLHGDARPPVNGGVDMRSAQATVTGNFIRQILNEDPNASIIAGGDFNEFVFVDPLKRFVASSGLTKLYESGPEAEDYTYLFDMNSQTLDQFFVSPKLAKRSKIEHVHVNTWTDFDSQASDHDPSVARVDVCQ</sequence>
<dbReference type="GO" id="GO:0004527">
    <property type="term" value="F:exonuclease activity"/>
    <property type="evidence" value="ECO:0007669"/>
    <property type="project" value="UniProtKB-KW"/>
</dbReference>
<accession>A0A0F4GXJ9</accession>
<keyword evidence="3" id="KW-0269">Exonuclease</keyword>
<keyword evidence="3" id="KW-0540">Nuclease</keyword>
<dbReference type="EMBL" id="LAFY01000085">
    <property type="protein sequence ID" value="KJY02170.1"/>
    <property type="molecule type" value="Genomic_DNA"/>
</dbReference>
<keyword evidence="3" id="KW-0378">Hydrolase</keyword>
<dbReference type="SUPFAM" id="SSF56219">
    <property type="entry name" value="DNase I-like"/>
    <property type="match status" value="1"/>
</dbReference>
<dbReference type="OrthoDB" id="47488at2759"/>
<feature type="region of interest" description="Disordered" evidence="1">
    <location>
        <begin position="208"/>
        <end position="246"/>
    </location>
</feature>
<evidence type="ECO:0000313" key="4">
    <source>
        <dbReference type="Proteomes" id="UP000033647"/>
    </source>
</evidence>
<feature type="signal peptide" evidence="2">
    <location>
        <begin position="1"/>
        <end position="20"/>
    </location>
</feature>
<feature type="chain" id="PRO_5002469107" evidence="2">
    <location>
        <begin position="21"/>
        <end position="616"/>
    </location>
</feature>
<dbReference type="Proteomes" id="UP000033647">
    <property type="component" value="Unassembled WGS sequence"/>
</dbReference>
<gene>
    <name evidence="3" type="ORF">TI39_contig88g00001</name>
</gene>
<protein>
    <submittedName>
        <fullName evidence="3">Endonuclease/exonuclease/phosphatase family protein</fullName>
    </submittedName>
</protein>
<comment type="caution">
    <text evidence="3">The sequence shown here is derived from an EMBL/GenBank/DDBJ whole genome shotgun (WGS) entry which is preliminary data.</text>
</comment>
<keyword evidence="2" id="KW-0732">Signal</keyword>
<organism evidence="3 4">
    <name type="scientific">Zymoseptoria brevis</name>
    <dbReference type="NCBI Taxonomy" id="1047168"/>
    <lineage>
        <taxon>Eukaryota</taxon>
        <taxon>Fungi</taxon>
        <taxon>Dikarya</taxon>
        <taxon>Ascomycota</taxon>
        <taxon>Pezizomycotina</taxon>
        <taxon>Dothideomycetes</taxon>
        <taxon>Dothideomycetidae</taxon>
        <taxon>Mycosphaerellales</taxon>
        <taxon>Mycosphaerellaceae</taxon>
        <taxon>Zymoseptoria</taxon>
    </lineage>
</organism>
<dbReference type="STRING" id="1047168.A0A0F4GXJ9"/>
<proteinExistence type="predicted"/>
<dbReference type="PANTHER" id="PTHR42834">
    <property type="entry name" value="ENDONUCLEASE/EXONUCLEASE/PHOSPHATASE FAMILY PROTEIN (AFU_ORTHOLOGUE AFUA_3G09210)"/>
    <property type="match status" value="1"/>
</dbReference>
<keyword evidence="4" id="KW-1185">Reference proteome</keyword>
<dbReference type="GO" id="GO:0004519">
    <property type="term" value="F:endonuclease activity"/>
    <property type="evidence" value="ECO:0007669"/>
    <property type="project" value="UniProtKB-KW"/>
</dbReference>
<dbReference type="AlphaFoldDB" id="A0A0F4GXJ9"/>
<dbReference type="InterPro" id="IPR036691">
    <property type="entry name" value="Endo/exonu/phosph_ase_sf"/>
</dbReference>
<keyword evidence="3" id="KW-0255">Endonuclease</keyword>
<evidence type="ECO:0000256" key="2">
    <source>
        <dbReference type="SAM" id="SignalP"/>
    </source>
</evidence>
<evidence type="ECO:0000313" key="3">
    <source>
        <dbReference type="EMBL" id="KJY02170.1"/>
    </source>
</evidence>
<dbReference type="CDD" id="cd04486">
    <property type="entry name" value="YhcR_OBF_like"/>
    <property type="match status" value="1"/>
</dbReference>
<reference evidence="3 4" key="1">
    <citation type="submission" date="2015-03" db="EMBL/GenBank/DDBJ databases">
        <title>RNA-seq based gene annotation and comparative genomics of four Zymoseptoria species reveal species-specific pathogenicity related genes and transposable element activity.</title>
        <authorList>
            <person name="Grandaubert J."/>
            <person name="Bhattacharyya A."/>
            <person name="Stukenbrock E.H."/>
        </authorList>
    </citation>
    <scope>NUCLEOTIDE SEQUENCE [LARGE SCALE GENOMIC DNA]</scope>
    <source>
        <strain evidence="3 4">Zb18110</strain>
    </source>
</reference>
<evidence type="ECO:0000256" key="1">
    <source>
        <dbReference type="SAM" id="MobiDB-lite"/>
    </source>
</evidence>
<dbReference type="PANTHER" id="PTHR42834:SF1">
    <property type="entry name" value="ENDONUCLEASE_EXONUCLEASE_PHOSPHATASE FAMILY PROTEIN (AFU_ORTHOLOGUE AFUA_3G09210)"/>
    <property type="match status" value="1"/>
</dbReference>
<name>A0A0F4GXJ9_9PEZI</name>
<dbReference type="Gene3D" id="3.60.10.10">
    <property type="entry name" value="Endonuclease/exonuclease/phosphatase"/>
    <property type="match status" value="1"/>
</dbReference>